<protein>
    <submittedName>
        <fullName evidence="2">Uncharacterized protein</fullName>
    </submittedName>
</protein>
<proteinExistence type="predicted"/>
<dbReference type="EMBL" id="LGRX02016791">
    <property type="protein sequence ID" value="KAK3261614.1"/>
    <property type="molecule type" value="Genomic_DNA"/>
</dbReference>
<sequence>MIAWRDRTVKWRKVCHLQATQEAGDDLDQHGLRDVCEHFIQGLDRPAQQQMSPGNPDAVEQHGKPQLREEDEGLALLEANNVGMIHQHHHDEMLATPGLGSMGPHRIEEAGNTSSGGNQHDIATRKESPVIDALAAWRRVSRKAMARSLLDMTCEQRTALRQEFGRWSAERSTRTTTF</sequence>
<gene>
    <name evidence="2" type="ORF">CYMTET_29489</name>
</gene>
<evidence type="ECO:0000256" key="1">
    <source>
        <dbReference type="SAM" id="MobiDB-lite"/>
    </source>
</evidence>
<keyword evidence="3" id="KW-1185">Reference proteome</keyword>
<reference evidence="2 3" key="1">
    <citation type="journal article" date="2015" name="Genome Biol. Evol.">
        <title>Comparative Genomics of a Bacterivorous Green Alga Reveals Evolutionary Causalities and Consequences of Phago-Mixotrophic Mode of Nutrition.</title>
        <authorList>
            <person name="Burns J.A."/>
            <person name="Paasch A."/>
            <person name="Narechania A."/>
            <person name="Kim E."/>
        </authorList>
    </citation>
    <scope>NUCLEOTIDE SEQUENCE [LARGE SCALE GENOMIC DNA]</scope>
    <source>
        <strain evidence="2 3">PLY_AMNH</strain>
    </source>
</reference>
<feature type="region of interest" description="Disordered" evidence="1">
    <location>
        <begin position="46"/>
        <end position="65"/>
    </location>
</feature>
<accession>A0AAE0FL02</accession>
<dbReference type="AlphaFoldDB" id="A0AAE0FL02"/>
<evidence type="ECO:0000313" key="3">
    <source>
        <dbReference type="Proteomes" id="UP001190700"/>
    </source>
</evidence>
<evidence type="ECO:0000313" key="2">
    <source>
        <dbReference type="EMBL" id="KAK3261614.1"/>
    </source>
</evidence>
<comment type="caution">
    <text evidence="2">The sequence shown here is derived from an EMBL/GenBank/DDBJ whole genome shotgun (WGS) entry which is preliminary data.</text>
</comment>
<name>A0AAE0FL02_9CHLO</name>
<organism evidence="2 3">
    <name type="scientific">Cymbomonas tetramitiformis</name>
    <dbReference type="NCBI Taxonomy" id="36881"/>
    <lineage>
        <taxon>Eukaryota</taxon>
        <taxon>Viridiplantae</taxon>
        <taxon>Chlorophyta</taxon>
        <taxon>Pyramimonadophyceae</taxon>
        <taxon>Pyramimonadales</taxon>
        <taxon>Pyramimonadaceae</taxon>
        <taxon>Cymbomonas</taxon>
    </lineage>
</organism>
<dbReference type="Proteomes" id="UP001190700">
    <property type="component" value="Unassembled WGS sequence"/>
</dbReference>